<protein>
    <submittedName>
        <fullName evidence="6">NTE family protein YlbK</fullName>
    </submittedName>
</protein>
<evidence type="ECO:0000256" key="2">
    <source>
        <dbReference type="ARBA" id="ARBA00022963"/>
    </source>
</evidence>
<dbReference type="PANTHER" id="PTHR14226:SF29">
    <property type="entry name" value="NEUROPATHY TARGET ESTERASE SWS"/>
    <property type="match status" value="1"/>
</dbReference>
<dbReference type="InterPro" id="IPR002641">
    <property type="entry name" value="PNPLA_dom"/>
</dbReference>
<feature type="domain" description="PNPLA" evidence="5">
    <location>
        <begin position="50"/>
        <end position="208"/>
    </location>
</feature>
<evidence type="ECO:0000256" key="1">
    <source>
        <dbReference type="ARBA" id="ARBA00022801"/>
    </source>
</evidence>
<organism evidence="6 7">
    <name type="scientific">Candidatus Neptunichlamydia vexilliferae</name>
    <dbReference type="NCBI Taxonomy" id="1651774"/>
    <lineage>
        <taxon>Bacteria</taxon>
        <taxon>Pseudomonadati</taxon>
        <taxon>Chlamydiota</taxon>
        <taxon>Chlamydiia</taxon>
        <taxon>Parachlamydiales</taxon>
        <taxon>Simkaniaceae</taxon>
        <taxon>Candidatus Neptunichlamydia</taxon>
    </lineage>
</organism>
<feature type="short sequence motif" description="GXGXXG" evidence="4">
    <location>
        <begin position="54"/>
        <end position="59"/>
    </location>
</feature>
<keyword evidence="2 4" id="KW-0442">Lipid degradation</keyword>
<dbReference type="InterPro" id="IPR050301">
    <property type="entry name" value="NTE"/>
</dbReference>
<dbReference type="InterPro" id="IPR016035">
    <property type="entry name" value="Acyl_Trfase/lysoPLipase"/>
</dbReference>
<feature type="active site" description="Proton acceptor" evidence="4">
    <location>
        <position position="195"/>
    </location>
</feature>
<dbReference type="Pfam" id="PF01734">
    <property type="entry name" value="Patatin"/>
    <property type="match status" value="1"/>
</dbReference>
<evidence type="ECO:0000313" key="6">
    <source>
        <dbReference type="EMBL" id="MBF5059770.1"/>
    </source>
</evidence>
<evidence type="ECO:0000313" key="7">
    <source>
        <dbReference type="Proteomes" id="UP001194714"/>
    </source>
</evidence>
<dbReference type="Proteomes" id="UP001194714">
    <property type="component" value="Unassembled WGS sequence"/>
</dbReference>
<proteinExistence type="predicted"/>
<accession>A0ABS0B2I1</accession>
<dbReference type="PROSITE" id="PS51635">
    <property type="entry name" value="PNPLA"/>
    <property type="match status" value="1"/>
</dbReference>
<dbReference type="PANTHER" id="PTHR14226">
    <property type="entry name" value="NEUROPATHY TARGET ESTERASE/SWISS CHEESE D.MELANOGASTER"/>
    <property type="match status" value="1"/>
</dbReference>
<feature type="active site" description="Nucleophile" evidence="4">
    <location>
        <position position="83"/>
    </location>
</feature>
<evidence type="ECO:0000256" key="3">
    <source>
        <dbReference type="ARBA" id="ARBA00023098"/>
    </source>
</evidence>
<gene>
    <name evidence="6" type="ORF">NEPTK9_001287</name>
</gene>
<evidence type="ECO:0000259" key="5">
    <source>
        <dbReference type="PROSITE" id="PS51635"/>
    </source>
</evidence>
<reference evidence="6 7" key="1">
    <citation type="submission" date="2020-01" db="EMBL/GenBank/DDBJ databases">
        <title>Draft genome sequence of Cand. Neptunochlamydia vexilliferae K9.</title>
        <authorList>
            <person name="Schulz F."/>
            <person name="Koestlbacher S."/>
            <person name="Wascher F."/>
            <person name="Pizzetti I."/>
            <person name="Horn M."/>
        </authorList>
    </citation>
    <scope>NUCLEOTIDE SEQUENCE [LARGE SCALE GENOMIC DNA]</scope>
    <source>
        <strain evidence="6 7">K9</strain>
    </source>
</reference>
<keyword evidence="1 4" id="KW-0378">Hydrolase</keyword>
<dbReference type="EMBL" id="JAAEJV010000040">
    <property type="protein sequence ID" value="MBF5059770.1"/>
    <property type="molecule type" value="Genomic_DNA"/>
</dbReference>
<feature type="short sequence motif" description="DGA/G" evidence="4">
    <location>
        <begin position="195"/>
        <end position="197"/>
    </location>
</feature>
<sequence length="250" mass="26871">MIYATFTLMGYVLFILTLFCVGCTSLKLSQAKPEPIPQFQGVKKPVKVALVLGGGGSKGIAHIGVLQELEQAGIHPDLIIGCSSGAIIGSLYADHPSVVRLEELLIDLKRSDLMDISFSRFGLTKGTMLETFLEKHLEAFQFHQLKIPFIAVAADLATGELIELGRGPIIPAIHASSAAPGVFNPVYYLGRYLVDGGVVNPIPVNIAKKYGAEVVIAVDIGEELTKKDPSNLFAIAERSLYIGLVHLFAL</sequence>
<name>A0ABS0B2I1_9BACT</name>
<evidence type="ECO:0000256" key="4">
    <source>
        <dbReference type="PROSITE-ProRule" id="PRU01161"/>
    </source>
</evidence>
<feature type="short sequence motif" description="GXSXG" evidence="4">
    <location>
        <begin position="81"/>
        <end position="85"/>
    </location>
</feature>
<dbReference type="CDD" id="cd07205">
    <property type="entry name" value="Pat_PNPLA6_PNPLA7_NTE1_like"/>
    <property type="match status" value="1"/>
</dbReference>
<keyword evidence="3 4" id="KW-0443">Lipid metabolism</keyword>
<keyword evidence="7" id="KW-1185">Reference proteome</keyword>
<comment type="caution">
    <text evidence="6">The sequence shown here is derived from an EMBL/GenBank/DDBJ whole genome shotgun (WGS) entry which is preliminary data.</text>
</comment>
<dbReference type="SUPFAM" id="SSF52151">
    <property type="entry name" value="FabD/lysophospholipase-like"/>
    <property type="match status" value="1"/>
</dbReference>
<dbReference type="Gene3D" id="3.40.1090.10">
    <property type="entry name" value="Cytosolic phospholipase A2 catalytic domain"/>
    <property type="match status" value="2"/>
</dbReference>